<evidence type="ECO:0000313" key="2">
    <source>
        <dbReference type="Proteomes" id="UP001201701"/>
    </source>
</evidence>
<dbReference type="EMBL" id="JAKREW010000081">
    <property type="protein sequence ID" value="MCG7509239.1"/>
    <property type="molecule type" value="Genomic_DNA"/>
</dbReference>
<evidence type="ECO:0000313" key="1">
    <source>
        <dbReference type="EMBL" id="MCG7509239.1"/>
    </source>
</evidence>
<name>A0ABS9QP68_9HYPH</name>
<protein>
    <submittedName>
        <fullName evidence="1">Uncharacterized protein</fullName>
    </submittedName>
</protein>
<dbReference type="Proteomes" id="UP001201701">
    <property type="component" value="Unassembled WGS sequence"/>
</dbReference>
<accession>A0ABS9QP68</accession>
<comment type="caution">
    <text evidence="1">The sequence shown here is derived from an EMBL/GenBank/DDBJ whole genome shotgun (WGS) entry which is preliminary data.</text>
</comment>
<proteinExistence type="predicted"/>
<dbReference type="RefSeq" id="WP_239370734.1">
    <property type="nucleotide sequence ID" value="NZ_JAKREW010000081.1"/>
</dbReference>
<keyword evidence="2" id="KW-1185">Reference proteome</keyword>
<sequence>MNGLHAIACALTDNGSSRDAAGALAVPQLKGQHRLALDPDDVDTNIPVIVPPYEAMRVDDSITFTFAYSTDPDAEGWERTKTLTASDLGRPMQWNLPQGQLYMVDGGTALVRYRVSYANGAASESAQQHVLVSAPQAPLLAAAHAEGVEDGSLDPGRFPGGLTVWVDPYPGLAIGDHVLLHWRGANDQKSTVKCKRVDASVVDSGVIAFTVEPSWLEASAGGNIEVTYQFARPGAADSSLPLSLRIRAPRADLPPPVVEGAVPAAEAGPNAGNLAADLVRAGAYVRVPDDATIGDGESIAIYWQGHRNGGDYVADRPVAGSERRFFIPAAAIGANMGNDEAKRFPVIYKVTSVEGDLYESEAFRLKILPLPVARYPAVSCPQATGKPGLRPADVPDGADLVLQPWVFINAGQVATLEVTSLNSGGQPVRHVARDKAPVTSGEVVQGLRANVPRGFLLGLQPGAQITMLASISFDGESAATVFPISRTVWLG</sequence>
<organism evidence="1 2">
    <name type="scientific">Mesorhizobium retamae</name>
    <dbReference type="NCBI Taxonomy" id="2912854"/>
    <lineage>
        <taxon>Bacteria</taxon>
        <taxon>Pseudomonadati</taxon>
        <taxon>Pseudomonadota</taxon>
        <taxon>Alphaproteobacteria</taxon>
        <taxon>Hyphomicrobiales</taxon>
        <taxon>Phyllobacteriaceae</taxon>
        <taxon>Mesorhizobium</taxon>
    </lineage>
</organism>
<gene>
    <name evidence="1" type="ORF">L4923_29825</name>
</gene>
<reference evidence="1 2" key="1">
    <citation type="submission" date="2022-02" db="EMBL/GenBank/DDBJ databases">
        <title>Draft genome sequence of Mezorhizobium retamae strain IRAMC:0171 isolated from Retama raetam nodules.</title>
        <authorList>
            <person name="Bengaied R."/>
            <person name="Sbissi I."/>
            <person name="Huber K."/>
            <person name="Ghodbane F."/>
            <person name="Nouioui I."/>
            <person name="Tarhouni M."/>
            <person name="Gtari M."/>
        </authorList>
    </citation>
    <scope>NUCLEOTIDE SEQUENCE [LARGE SCALE GENOMIC DNA]</scope>
    <source>
        <strain evidence="1 2">IRAMC:0171</strain>
    </source>
</reference>